<dbReference type="PANTHER" id="PTHR43396">
    <property type="entry name" value="FLAVOHEMOPROTEIN"/>
    <property type="match status" value="1"/>
</dbReference>
<dbReference type="GO" id="GO:0019825">
    <property type="term" value="F:oxygen binding"/>
    <property type="evidence" value="ECO:0007669"/>
    <property type="project" value="InterPro"/>
</dbReference>
<evidence type="ECO:0000313" key="7">
    <source>
        <dbReference type="EnsemblProtists" id="PYU1_T013558"/>
    </source>
</evidence>
<sequence>MGAHNSSLVAVDDQIGAATPFSREEQRLLAELLPDFYFPTHSTKNDHRIMIEHWDTLFAQTKQPQPSSGGPTSSPMVMLFDNFYKYLFEMAPQVKPLFRSSMQVQGKALVRIISSIKNMLQSPDLLTFASDLAKRHVKYGIELSYFNVLGVTLMKTLKNCSEEMWTPEREMAWKRVYGHVALIVVMELSKQTAAPRKSSLLMTLSSHRRQSGIDVTLHSLDANRQPIENTKKSSCHHTSYPNARCPMSGNWLKKMSHSPTNHQQQQSSDTAAESDIDHHQSSYSLTSWFSWAFGQHDRASNYTVN</sequence>
<dbReference type="OMA" id="NDHRIMI"/>
<evidence type="ECO:0000256" key="3">
    <source>
        <dbReference type="ARBA" id="ARBA00023004"/>
    </source>
</evidence>
<dbReference type="SUPFAM" id="SSF46458">
    <property type="entry name" value="Globin-like"/>
    <property type="match status" value="1"/>
</dbReference>
<reference evidence="7" key="3">
    <citation type="submission" date="2015-02" db="UniProtKB">
        <authorList>
            <consortium name="EnsemblProtists"/>
        </authorList>
    </citation>
    <scope>IDENTIFICATION</scope>
    <source>
        <strain evidence="7">DAOM BR144</strain>
    </source>
</reference>
<keyword evidence="1 4" id="KW-0349">Heme</keyword>
<dbReference type="GO" id="GO:0005344">
    <property type="term" value="F:oxygen carrier activity"/>
    <property type="evidence" value="ECO:0007669"/>
    <property type="project" value="UniProtKB-KW"/>
</dbReference>
<dbReference type="VEuPathDB" id="FungiDB:PYU1_G013529"/>
<dbReference type="Pfam" id="PF00042">
    <property type="entry name" value="Globin"/>
    <property type="match status" value="1"/>
</dbReference>
<dbReference type="GO" id="GO:0071949">
    <property type="term" value="F:FAD binding"/>
    <property type="evidence" value="ECO:0007669"/>
    <property type="project" value="TreeGrafter"/>
</dbReference>
<comment type="similarity">
    <text evidence="4">Belongs to the globin family.</text>
</comment>
<dbReference type="eggNOG" id="ENOG502T3A6">
    <property type="taxonomic scope" value="Eukaryota"/>
</dbReference>
<dbReference type="InterPro" id="IPR009050">
    <property type="entry name" value="Globin-like_sf"/>
</dbReference>
<dbReference type="STRING" id="431595.K3X8K9"/>
<protein>
    <recommendedName>
        <fullName evidence="6">Globin domain-containing protein</fullName>
    </recommendedName>
</protein>
<dbReference type="InParanoid" id="K3X8K9"/>
<evidence type="ECO:0000259" key="6">
    <source>
        <dbReference type="PROSITE" id="PS01033"/>
    </source>
</evidence>
<evidence type="ECO:0000256" key="5">
    <source>
        <dbReference type="SAM" id="MobiDB-lite"/>
    </source>
</evidence>
<dbReference type="GO" id="GO:0008941">
    <property type="term" value="F:nitric oxide dioxygenase NAD(P)H activity"/>
    <property type="evidence" value="ECO:0007669"/>
    <property type="project" value="TreeGrafter"/>
</dbReference>
<dbReference type="AlphaFoldDB" id="K3X8K9"/>
<name>K3X8K9_GLOUD</name>
<dbReference type="EnsemblProtists" id="PYU1_T013558">
    <property type="protein sequence ID" value="PYU1_T013558"/>
    <property type="gene ID" value="PYU1_G013529"/>
</dbReference>
<keyword evidence="2" id="KW-0479">Metal-binding</keyword>
<dbReference type="GO" id="GO:0046872">
    <property type="term" value="F:metal ion binding"/>
    <property type="evidence" value="ECO:0007669"/>
    <property type="project" value="UniProtKB-KW"/>
</dbReference>
<evidence type="ECO:0000256" key="1">
    <source>
        <dbReference type="ARBA" id="ARBA00022617"/>
    </source>
</evidence>
<dbReference type="PANTHER" id="PTHR43396:SF3">
    <property type="entry name" value="FLAVOHEMOPROTEIN"/>
    <property type="match status" value="1"/>
</dbReference>
<organism evidence="7 8">
    <name type="scientific">Globisporangium ultimum (strain ATCC 200006 / CBS 805.95 / DAOM BR144)</name>
    <name type="common">Pythium ultimum</name>
    <dbReference type="NCBI Taxonomy" id="431595"/>
    <lineage>
        <taxon>Eukaryota</taxon>
        <taxon>Sar</taxon>
        <taxon>Stramenopiles</taxon>
        <taxon>Oomycota</taxon>
        <taxon>Peronosporomycetes</taxon>
        <taxon>Pythiales</taxon>
        <taxon>Pythiaceae</taxon>
        <taxon>Globisporangium</taxon>
    </lineage>
</organism>
<evidence type="ECO:0000313" key="8">
    <source>
        <dbReference type="Proteomes" id="UP000019132"/>
    </source>
</evidence>
<feature type="domain" description="Globin" evidence="6">
    <location>
        <begin position="56"/>
        <end position="189"/>
    </location>
</feature>
<dbReference type="Gene3D" id="1.10.490.10">
    <property type="entry name" value="Globins"/>
    <property type="match status" value="1"/>
</dbReference>
<dbReference type="GO" id="GO:0071500">
    <property type="term" value="P:cellular response to nitrosative stress"/>
    <property type="evidence" value="ECO:0007669"/>
    <property type="project" value="TreeGrafter"/>
</dbReference>
<dbReference type="InterPro" id="IPR012292">
    <property type="entry name" value="Globin/Proto"/>
</dbReference>
<keyword evidence="8" id="KW-1185">Reference proteome</keyword>
<dbReference type="Proteomes" id="UP000019132">
    <property type="component" value="Unassembled WGS sequence"/>
</dbReference>
<dbReference type="EMBL" id="GL376597">
    <property type="status" value="NOT_ANNOTATED_CDS"/>
    <property type="molecule type" value="Genomic_DNA"/>
</dbReference>
<evidence type="ECO:0000256" key="2">
    <source>
        <dbReference type="ARBA" id="ARBA00022723"/>
    </source>
</evidence>
<dbReference type="PROSITE" id="PS01033">
    <property type="entry name" value="GLOBIN"/>
    <property type="match status" value="1"/>
</dbReference>
<keyword evidence="3" id="KW-0408">Iron</keyword>
<feature type="region of interest" description="Disordered" evidence="5">
    <location>
        <begin position="250"/>
        <end position="276"/>
    </location>
</feature>
<keyword evidence="4" id="KW-0561">Oxygen transport</keyword>
<reference evidence="8" key="2">
    <citation type="submission" date="2010-04" db="EMBL/GenBank/DDBJ databases">
        <authorList>
            <person name="Buell R."/>
            <person name="Hamilton J."/>
            <person name="Hostetler J."/>
        </authorList>
    </citation>
    <scope>NUCLEOTIDE SEQUENCE [LARGE SCALE GENOMIC DNA]</scope>
    <source>
        <strain evidence="8">DAOM:BR144</strain>
    </source>
</reference>
<reference evidence="8" key="1">
    <citation type="journal article" date="2010" name="Genome Biol.">
        <title>Genome sequence of the necrotrophic plant pathogen Pythium ultimum reveals original pathogenicity mechanisms and effector repertoire.</title>
        <authorList>
            <person name="Levesque C.A."/>
            <person name="Brouwer H."/>
            <person name="Cano L."/>
            <person name="Hamilton J.P."/>
            <person name="Holt C."/>
            <person name="Huitema E."/>
            <person name="Raffaele S."/>
            <person name="Robideau G.P."/>
            <person name="Thines M."/>
            <person name="Win J."/>
            <person name="Zerillo M.M."/>
            <person name="Beakes G.W."/>
            <person name="Boore J.L."/>
            <person name="Busam D."/>
            <person name="Dumas B."/>
            <person name="Ferriera S."/>
            <person name="Fuerstenberg S.I."/>
            <person name="Gachon C.M."/>
            <person name="Gaulin E."/>
            <person name="Govers F."/>
            <person name="Grenville-Briggs L."/>
            <person name="Horner N."/>
            <person name="Hostetler J."/>
            <person name="Jiang R.H."/>
            <person name="Johnson J."/>
            <person name="Krajaejun T."/>
            <person name="Lin H."/>
            <person name="Meijer H.J."/>
            <person name="Moore B."/>
            <person name="Morris P."/>
            <person name="Phuntmart V."/>
            <person name="Puiu D."/>
            <person name="Shetty J."/>
            <person name="Stajich J.E."/>
            <person name="Tripathy S."/>
            <person name="Wawra S."/>
            <person name="van West P."/>
            <person name="Whitty B.R."/>
            <person name="Coutinho P.M."/>
            <person name="Henrissat B."/>
            <person name="Martin F."/>
            <person name="Thomas P.D."/>
            <person name="Tyler B.M."/>
            <person name="De Vries R.P."/>
            <person name="Kamoun S."/>
            <person name="Yandell M."/>
            <person name="Tisserat N."/>
            <person name="Buell C.R."/>
        </authorList>
    </citation>
    <scope>NUCLEOTIDE SEQUENCE</scope>
    <source>
        <strain evidence="8">DAOM:BR144</strain>
    </source>
</reference>
<feature type="compositionally biased region" description="Polar residues" evidence="5">
    <location>
        <begin position="257"/>
        <end position="271"/>
    </location>
</feature>
<dbReference type="GO" id="GO:0046210">
    <property type="term" value="P:nitric oxide catabolic process"/>
    <property type="evidence" value="ECO:0007669"/>
    <property type="project" value="TreeGrafter"/>
</dbReference>
<dbReference type="GO" id="GO:0020037">
    <property type="term" value="F:heme binding"/>
    <property type="evidence" value="ECO:0007669"/>
    <property type="project" value="InterPro"/>
</dbReference>
<accession>K3X8K9</accession>
<evidence type="ECO:0000256" key="4">
    <source>
        <dbReference type="RuleBase" id="RU000356"/>
    </source>
</evidence>
<keyword evidence="4" id="KW-0813">Transport</keyword>
<proteinExistence type="inferred from homology"/>
<dbReference type="InterPro" id="IPR000971">
    <property type="entry name" value="Globin"/>
</dbReference>
<dbReference type="HOGENOM" id="CLU_1121967_0_0_1"/>